<dbReference type="RefSeq" id="WP_157751699.1">
    <property type="nucleotide sequence ID" value="NZ_BOMJ01000042.1"/>
</dbReference>
<dbReference type="InterPro" id="IPR036465">
    <property type="entry name" value="vWFA_dom_sf"/>
</dbReference>
<sequence>MTRCPVCCWAVDPPGRPCQVCDWSGPEDAARLAEARCRWDLRAAHLAAAGDESVVDKLCDVVRGGRPDFRVVVTAGEKLRAEPAPDPDRAASVVADLLAALVIDDLHAVAFLCVRPDGLEVHTADVNGFRITRLKILDWHWSWQDLDQDLPVDPALRHFALAGGIGRGDVLADGDVKDAGFVPARIVDAISRALPEIALPRRTALVLINGAPGWTVLDRVVELLARHYWPATTLAHAMAENAHTLLQGLVRQAPVGLSHDVVLLDPHPDGVVRLSPWPVFRMGERTSTPGEVELYAPVGADGPVSFALVVRDDSRPSRWRPVNIVAVNLPRGRPTRIGITFDDQADPVFTGAEISPAPWSWPDLLQAVPRRLADHRIDVVFAVEAVTGAHHDERLALVRDTITALDCEVRDGGWVRAGLIVYGQHSSSGPADGLLSTVDLTDPHTVRQAAAVVHPRPNTYDLAAALEDALARVVAQSWRPDAVRVLVTVGSRPPYQDEQRMDHALPCPAHHDWRVLTDRLTAEGVHRIAVWSDPGFGTLPHVYHPTLNHAAAAWRTLGGTARLNAGTASVPELLNLIGATFVTPETPLPYAAATSAVALRRTT</sequence>
<evidence type="ECO:0008006" key="3">
    <source>
        <dbReference type="Google" id="ProtNLM"/>
    </source>
</evidence>
<proteinExistence type="predicted"/>
<evidence type="ECO:0000313" key="2">
    <source>
        <dbReference type="Proteomes" id="UP000198688"/>
    </source>
</evidence>
<dbReference type="AlphaFoldDB" id="A0A1H2AW39"/>
<name>A0A1H2AW39_9ACTN</name>
<dbReference type="SUPFAM" id="SSF53300">
    <property type="entry name" value="vWA-like"/>
    <property type="match status" value="1"/>
</dbReference>
<dbReference type="OrthoDB" id="3347713at2"/>
<accession>A0A1H2AW39</accession>
<dbReference type="Proteomes" id="UP000198688">
    <property type="component" value="Chromosome I"/>
</dbReference>
<dbReference type="STRING" id="113562.SAMN04489716_4146"/>
<gene>
    <name evidence="1" type="ORF">SAMN04489716_4146</name>
</gene>
<protein>
    <recommendedName>
        <fullName evidence="3">VWFA domain-containing protein</fullName>
    </recommendedName>
</protein>
<evidence type="ECO:0000313" key="1">
    <source>
        <dbReference type="EMBL" id="SDT50250.1"/>
    </source>
</evidence>
<organism evidence="1 2">
    <name type="scientific">Actinoplanes derwentensis</name>
    <dbReference type="NCBI Taxonomy" id="113562"/>
    <lineage>
        <taxon>Bacteria</taxon>
        <taxon>Bacillati</taxon>
        <taxon>Actinomycetota</taxon>
        <taxon>Actinomycetes</taxon>
        <taxon>Micromonosporales</taxon>
        <taxon>Micromonosporaceae</taxon>
        <taxon>Actinoplanes</taxon>
    </lineage>
</organism>
<dbReference type="EMBL" id="LT629758">
    <property type="protein sequence ID" value="SDT50250.1"/>
    <property type="molecule type" value="Genomic_DNA"/>
</dbReference>
<reference evidence="1 2" key="1">
    <citation type="submission" date="2016-10" db="EMBL/GenBank/DDBJ databases">
        <authorList>
            <person name="de Groot N.N."/>
        </authorList>
    </citation>
    <scope>NUCLEOTIDE SEQUENCE [LARGE SCALE GENOMIC DNA]</scope>
    <source>
        <strain evidence="1 2">DSM 43941</strain>
    </source>
</reference>
<keyword evidence="2" id="KW-1185">Reference proteome</keyword>